<comment type="catalytic activity">
    <reaction evidence="3">
        <text>3',5'-cyclic UMP + H2O = UMP + H(+)</text>
        <dbReference type="Rhea" id="RHEA:70575"/>
        <dbReference type="ChEBI" id="CHEBI:15377"/>
        <dbReference type="ChEBI" id="CHEBI:15378"/>
        <dbReference type="ChEBI" id="CHEBI:57865"/>
        <dbReference type="ChEBI" id="CHEBI:184387"/>
    </reaction>
    <physiologicalReaction direction="left-to-right" evidence="3">
        <dbReference type="Rhea" id="RHEA:70576"/>
    </physiologicalReaction>
</comment>
<dbReference type="PANTHER" id="PTHR30619">
    <property type="entry name" value="DNA INTERNALIZATION/COMPETENCE PROTEIN COMEC/REC2"/>
    <property type="match status" value="1"/>
</dbReference>
<dbReference type="InterPro" id="IPR035681">
    <property type="entry name" value="ComA-like_MBL"/>
</dbReference>
<dbReference type="KEGG" id="coh:EAV92_10265"/>
<evidence type="ECO:0000256" key="2">
    <source>
        <dbReference type="ARBA" id="ARBA00034301"/>
    </source>
</evidence>
<keyword evidence="6" id="KW-1185">Reference proteome</keyword>
<dbReference type="InterPro" id="IPR052159">
    <property type="entry name" value="Competence_DNA_uptake"/>
</dbReference>
<dbReference type="Pfam" id="PF12706">
    <property type="entry name" value="Lactamase_B_2"/>
    <property type="match status" value="1"/>
</dbReference>
<dbReference type="InterPro" id="IPR036866">
    <property type="entry name" value="RibonucZ/Hydroxyglut_hydro"/>
</dbReference>
<sequence>MSEDILALLQKRFCKSNPKEEPALANLSSGPRLRLTAFDLNTKENGPIGIPALNPADGFLIRYDDGSDNRTILLDAGKKGQAERVIVPYLKEHGITRIDAMILSHPHNDHFGGMIDILKDPEITVEQFIYAPVSDETVRISDNDENYRFWLELKALKEKAGSVRSLGAADAGSKLAFGRELVFDIAAVPDDSLMPFGEPANLNDLNLVLRLNFRRFSALFSGDCGNAQAELILRSPYRKLIESVNVLKASHHGGDECATPEFNRLCDASFILITCNEVVVDHRPSFMHNMQEWGKQGVKLLRMDQLRSVEWTTDGTVLECRAESGRYREIAEIDL</sequence>
<evidence type="ECO:0000256" key="3">
    <source>
        <dbReference type="ARBA" id="ARBA00048505"/>
    </source>
</evidence>
<dbReference type="GO" id="GO:0016787">
    <property type="term" value="F:hydrolase activity"/>
    <property type="evidence" value="ECO:0007669"/>
    <property type="project" value="UniProtKB-KW"/>
</dbReference>
<dbReference type="Gene3D" id="3.60.15.10">
    <property type="entry name" value="Ribonuclease Z/Hydroxyacylglutathione hydrolase-like"/>
    <property type="match status" value="1"/>
</dbReference>
<evidence type="ECO:0000259" key="4">
    <source>
        <dbReference type="Pfam" id="PF12706"/>
    </source>
</evidence>
<reference evidence="5 6" key="1">
    <citation type="submission" date="2018-10" db="EMBL/GenBank/DDBJ databases">
        <title>Genome Sequence of Cohnella sp.</title>
        <authorList>
            <person name="Srinivasan S."/>
            <person name="Kim M.K."/>
        </authorList>
    </citation>
    <scope>NUCLEOTIDE SEQUENCE [LARGE SCALE GENOMIC DNA]</scope>
    <source>
        <strain evidence="5 6">18JY8-7</strain>
    </source>
</reference>
<dbReference type="AlphaFoldDB" id="A0A3G3JXD5"/>
<dbReference type="SUPFAM" id="SSF56281">
    <property type="entry name" value="Metallo-hydrolase/oxidoreductase"/>
    <property type="match status" value="1"/>
</dbReference>
<proteinExistence type="predicted"/>
<name>A0A3G3JXD5_9BACL</name>
<evidence type="ECO:0000313" key="6">
    <source>
        <dbReference type="Proteomes" id="UP000269097"/>
    </source>
</evidence>
<protein>
    <submittedName>
        <fullName evidence="5">MBL fold metallo-hydrolase</fullName>
    </submittedName>
</protein>
<keyword evidence="5" id="KW-0378">Hydrolase</keyword>
<dbReference type="CDD" id="cd07731">
    <property type="entry name" value="ComA-like_MBL-fold"/>
    <property type="match status" value="1"/>
</dbReference>
<organism evidence="5 6">
    <name type="scientific">Cohnella candidum</name>
    <dbReference type="NCBI Taxonomy" id="2674991"/>
    <lineage>
        <taxon>Bacteria</taxon>
        <taxon>Bacillati</taxon>
        <taxon>Bacillota</taxon>
        <taxon>Bacilli</taxon>
        <taxon>Bacillales</taxon>
        <taxon>Paenibacillaceae</taxon>
        <taxon>Cohnella</taxon>
    </lineage>
</organism>
<dbReference type="PANTHER" id="PTHR30619:SF1">
    <property type="entry name" value="RECOMBINATION PROTEIN 2"/>
    <property type="match status" value="1"/>
</dbReference>
<feature type="domain" description="Metallo-beta-lactamase" evidence="4">
    <location>
        <begin position="70"/>
        <end position="231"/>
    </location>
</feature>
<comment type="function">
    <text evidence="2">Counteracts the endogenous Pycsar antiviral defense system. Phosphodiesterase that enables metal-dependent hydrolysis of host cyclic nucleotide Pycsar defense signals such as cCMP and cUMP.</text>
</comment>
<evidence type="ECO:0000313" key="5">
    <source>
        <dbReference type="EMBL" id="AYQ72913.1"/>
    </source>
</evidence>
<gene>
    <name evidence="5" type="ORF">EAV92_10265</name>
</gene>
<dbReference type="InterPro" id="IPR001279">
    <property type="entry name" value="Metallo-B-lactamas"/>
</dbReference>
<dbReference type="EMBL" id="CP033433">
    <property type="protein sequence ID" value="AYQ72913.1"/>
    <property type="molecule type" value="Genomic_DNA"/>
</dbReference>
<accession>A0A3G3JXD5</accession>
<dbReference type="Proteomes" id="UP000269097">
    <property type="component" value="Chromosome"/>
</dbReference>
<comment type="catalytic activity">
    <reaction evidence="1">
        <text>3',5'-cyclic CMP + H2O = CMP + H(+)</text>
        <dbReference type="Rhea" id="RHEA:72675"/>
        <dbReference type="ChEBI" id="CHEBI:15377"/>
        <dbReference type="ChEBI" id="CHEBI:15378"/>
        <dbReference type="ChEBI" id="CHEBI:58003"/>
        <dbReference type="ChEBI" id="CHEBI:60377"/>
    </reaction>
    <physiologicalReaction direction="left-to-right" evidence="1">
        <dbReference type="Rhea" id="RHEA:72676"/>
    </physiologicalReaction>
</comment>
<evidence type="ECO:0000256" key="1">
    <source>
        <dbReference type="ARBA" id="ARBA00034221"/>
    </source>
</evidence>